<protein>
    <submittedName>
        <fullName evidence="1">SMP1</fullName>
    </submittedName>
</protein>
<name>A0A0A8YI95_ARUDO</name>
<reference evidence="1" key="1">
    <citation type="submission" date="2014-09" db="EMBL/GenBank/DDBJ databases">
        <authorList>
            <person name="Magalhaes I.L.F."/>
            <person name="Oliveira U."/>
            <person name="Santos F.R."/>
            <person name="Vidigal T.H.D.A."/>
            <person name="Brescovit A.D."/>
            <person name="Santos A.J."/>
        </authorList>
    </citation>
    <scope>NUCLEOTIDE SEQUENCE</scope>
    <source>
        <tissue evidence="1">Shoot tissue taken approximately 20 cm above the soil surface</tissue>
    </source>
</reference>
<sequence length="47" mass="5272">MSHGPAVFASTFSVFIGVENFCTPIIPRLDVVWIRLPLPLMLQTMLL</sequence>
<proteinExistence type="predicted"/>
<reference evidence="1" key="2">
    <citation type="journal article" date="2015" name="Data Brief">
        <title>Shoot transcriptome of the giant reed, Arundo donax.</title>
        <authorList>
            <person name="Barrero R.A."/>
            <person name="Guerrero F.D."/>
            <person name="Moolhuijzen P."/>
            <person name="Goolsby J.A."/>
            <person name="Tidwell J."/>
            <person name="Bellgard S.E."/>
            <person name="Bellgard M.I."/>
        </authorList>
    </citation>
    <scope>NUCLEOTIDE SEQUENCE</scope>
    <source>
        <tissue evidence="1">Shoot tissue taken approximately 20 cm above the soil surface</tissue>
    </source>
</reference>
<organism evidence="1">
    <name type="scientific">Arundo donax</name>
    <name type="common">Giant reed</name>
    <name type="synonym">Donax arundinaceus</name>
    <dbReference type="NCBI Taxonomy" id="35708"/>
    <lineage>
        <taxon>Eukaryota</taxon>
        <taxon>Viridiplantae</taxon>
        <taxon>Streptophyta</taxon>
        <taxon>Embryophyta</taxon>
        <taxon>Tracheophyta</taxon>
        <taxon>Spermatophyta</taxon>
        <taxon>Magnoliopsida</taxon>
        <taxon>Liliopsida</taxon>
        <taxon>Poales</taxon>
        <taxon>Poaceae</taxon>
        <taxon>PACMAD clade</taxon>
        <taxon>Arundinoideae</taxon>
        <taxon>Arundineae</taxon>
        <taxon>Arundo</taxon>
    </lineage>
</organism>
<accession>A0A0A8YI95</accession>
<dbReference type="EMBL" id="GBRH01272219">
    <property type="protein sequence ID" value="JAD25676.1"/>
    <property type="molecule type" value="Transcribed_RNA"/>
</dbReference>
<evidence type="ECO:0000313" key="1">
    <source>
        <dbReference type="EMBL" id="JAD25676.1"/>
    </source>
</evidence>
<dbReference type="AlphaFoldDB" id="A0A0A8YI95"/>